<feature type="chain" id="PRO_5001992415" evidence="1">
    <location>
        <begin position="28"/>
        <end position="171"/>
    </location>
</feature>
<name>A0A0A1V482_9HYPO</name>
<protein>
    <submittedName>
        <fullName evidence="2">Uncharacterized protein</fullName>
    </submittedName>
</protein>
<comment type="caution">
    <text evidence="2">The sequence shown here is derived from an EMBL/GenBank/DDBJ whole genome shotgun (WGS) entry which is preliminary data.</text>
</comment>
<dbReference type="AlphaFoldDB" id="A0A0A1V482"/>
<sequence>MKLSTVLAGTFAAFVTAAPAAAPVAEAEVDAPVALPVFERGVFDAKRVNNLNFRQQDLSYLFALNQGSFNFGLLQQLALQNNFNIFAFQDLFNVGTFNINALLQLQQLQTVLAIAQTGVFNQFDLAALNLGALNLGLINGIGAFDIASIIDVGLVPQIQSVVSTLTPTVII</sequence>
<evidence type="ECO:0000256" key="1">
    <source>
        <dbReference type="SAM" id="SignalP"/>
    </source>
</evidence>
<reference evidence="2 3" key="1">
    <citation type="submission" date="2014-02" db="EMBL/GenBank/DDBJ databases">
        <title>The genome sequence of the entomopathogenic fungus Metarhizium robertsii ARSEF 2575.</title>
        <authorList>
            <person name="Giuliano Garisto Donzelli B."/>
            <person name="Roe B.A."/>
            <person name="Macmil S.L."/>
            <person name="Krasnoff S.B."/>
            <person name="Gibson D.M."/>
        </authorList>
    </citation>
    <scope>NUCLEOTIDE SEQUENCE [LARGE SCALE GENOMIC DNA]</scope>
    <source>
        <strain evidence="2 3">ARSEF 2575</strain>
    </source>
</reference>
<dbReference type="EMBL" id="JELW01000002">
    <property type="protein sequence ID" value="EXV04964.1"/>
    <property type="molecule type" value="Genomic_DNA"/>
</dbReference>
<dbReference type="Proteomes" id="UP000030151">
    <property type="component" value="Unassembled WGS sequence"/>
</dbReference>
<dbReference type="eggNOG" id="ENOG502RAGC">
    <property type="taxonomic scope" value="Eukaryota"/>
</dbReference>
<gene>
    <name evidence="2" type="ORF">X797_002650</name>
</gene>
<organism evidence="2 3">
    <name type="scientific">Metarhizium robertsii</name>
    <dbReference type="NCBI Taxonomy" id="568076"/>
    <lineage>
        <taxon>Eukaryota</taxon>
        <taxon>Fungi</taxon>
        <taxon>Dikarya</taxon>
        <taxon>Ascomycota</taxon>
        <taxon>Pezizomycotina</taxon>
        <taxon>Sordariomycetes</taxon>
        <taxon>Hypocreomycetidae</taxon>
        <taxon>Hypocreales</taxon>
        <taxon>Clavicipitaceae</taxon>
        <taxon>Metarhizium</taxon>
    </lineage>
</organism>
<dbReference type="HOGENOM" id="CLU_105938_1_0_1"/>
<dbReference type="OrthoDB" id="4941431at2759"/>
<feature type="signal peptide" evidence="1">
    <location>
        <begin position="1"/>
        <end position="27"/>
    </location>
</feature>
<accession>A0A0A1V482</accession>
<proteinExistence type="predicted"/>
<evidence type="ECO:0000313" key="2">
    <source>
        <dbReference type="EMBL" id="EXV04964.1"/>
    </source>
</evidence>
<keyword evidence="1" id="KW-0732">Signal</keyword>
<evidence type="ECO:0000313" key="3">
    <source>
        <dbReference type="Proteomes" id="UP000030151"/>
    </source>
</evidence>